<organism evidence="1 2">
    <name type="scientific">Scortum barcoo</name>
    <name type="common">barcoo grunter</name>
    <dbReference type="NCBI Taxonomy" id="214431"/>
    <lineage>
        <taxon>Eukaryota</taxon>
        <taxon>Metazoa</taxon>
        <taxon>Chordata</taxon>
        <taxon>Craniata</taxon>
        <taxon>Vertebrata</taxon>
        <taxon>Euteleostomi</taxon>
        <taxon>Actinopterygii</taxon>
        <taxon>Neopterygii</taxon>
        <taxon>Teleostei</taxon>
        <taxon>Neoteleostei</taxon>
        <taxon>Acanthomorphata</taxon>
        <taxon>Eupercaria</taxon>
        <taxon>Centrarchiformes</taxon>
        <taxon>Terapontoidei</taxon>
        <taxon>Terapontidae</taxon>
        <taxon>Scortum</taxon>
    </lineage>
</organism>
<proteinExistence type="predicted"/>
<name>A0ACB8V9F1_9TELE</name>
<evidence type="ECO:0000313" key="1">
    <source>
        <dbReference type="EMBL" id="KAI3352141.1"/>
    </source>
</evidence>
<protein>
    <submittedName>
        <fullName evidence="1">Uncharacterized protein</fullName>
    </submittedName>
</protein>
<keyword evidence="2" id="KW-1185">Reference proteome</keyword>
<dbReference type="Proteomes" id="UP000831701">
    <property type="component" value="Chromosome 24"/>
</dbReference>
<gene>
    <name evidence="1" type="ORF">L3Q82_020953</name>
</gene>
<dbReference type="EMBL" id="CM041554">
    <property type="protein sequence ID" value="KAI3352141.1"/>
    <property type="molecule type" value="Genomic_DNA"/>
</dbReference>
<comment type="caution">
    <text evidence="1">The sequence shown here is derived from an EMBL/GenBank/DDBJ whole genome shotgun (WGS) entry which is preliminary data.</text>
</comment>
<sequence length="425" mass="48618">MKETGTTDGILMVDLDHLSAIHVATALHPGTIHIVAALLNIMEIDIPLIVLQVLDVYGSSLLLTPALTRHFKHYLSCNPFTIITDHRPLLTLRKLDVTHDPTGRRGRWALELDPYQWTDPVVPEETAPHTQENHSSPVILETPTVPKLHTLPVQPSSVATTSAQLIESLYHTTELPCSPYKQRDHFSLCAQISLSFHSPHMDTNTFLNMEFQKNCFQDQGRQYESEIIQTICQRLHIKKKRTTPYHPRGNGVVERFNRTLKEQLAKLIHQHGGEWDDYLSAVVLAFNSTPHSTTGYSPYFLAHGREARLPASVHLSTPVVLQTPQNYGSELVRRLDTVFQAVHSHSEDQRLKREYYFNQHVKFRPYECGDLVWMDDPTTQRKKLDPNWTGPYEVLSSDDKGLLYTLLDLRHPQAEPRVIHYTTID</sequence>
<accession>A0ACB8V9F1</accession>
<evidence type="ECO:0000313" key="2">
    <source>
        <dbReference type="Proteomes" id="UP000831701"/>
    </source>
</evidence>
<reference evidence="1" key="1">
    <citation type="submission" date="2022-04" db="EMBL/GenBank/DDBJ databases">
        <title>Jade perch genome.</title>
        <authorList>
            <person name="Chao B."/>
        </authorList>
    </citation>
    <scope>NUCLEOTIDE SEQUENCE</scope>
    <source>
        <strain evidence="1">CB-2022</strain>
    </source>
</reference>